<accession>A0ACC3BW90</accession>
<sequence length="476" mass="47642">MVDAYADRDDDFGECYVRRRAPTLFLIDWGAAVPAGGGADGDGNAAASAAKLDVAAPTVARLGGVPPGLAVGDASWSPDGAAVAFAGRPAVGGGDPAAPAFQPGLRFCYNRPSAVYVAAAPGGGAGGAPALTDVVRVSGEDCCARSPRFHPSGGAVVWLATPWTGAHASASVVRVAVRRATADGDGWTDAPVATVVGVVPDFPPATSFPGLFAHALPAAPWLRPDSLLVNSAWGARSVVLRYLRRVDRSTTGAGGDDPDGDADTVAPSTTATAGLPADAAAIQYAPVEPDAADVADAFHVVLLTPHGGFLGAHLSARYPATYATAVLRNPVVDVASMAGGTDILDWCYAEAGVAAAGGVDGPASGGAATYPVPLAALTAMWHASPVAWIGRAAAAAAAGPSAGTPPPPPPPTLLQVGGSDRRVPQQQSREWARCVRGAGGVVATRHYATEAHAIDGVGGGDDAMVHALAWLWTHLG</sequence>
<organism evidence="1 2">
    <name type="scientific">Pyropia yezoensis</name>
    <name type="common">Susabi-nori</name>
    <name type="synonym">Porphyra yezoensis</name>
    <dbReference type="NCBI Taxonomy" id="2788"/>
    <lineage>
        <taxon>Eukaryota</taxon>
        <taxon>Rhodophyta</taxon>
        <taxon>Bangiophyceae</taxon>
        <taxon>Bangiales</taxon>
        <taxon>Bangiaceae</taxon>
        <taxon>Pyropia</taxon>
    </lineage>
</organism>
<evidence type="ECO:0000313" key="2">
    <source>
        <dbReference type="Proteomes" id="UP000798662"/>
    </source>
</evidence>
<protein>
    <submittedName>
        <fullName evidence="1">Uncharacterized protein</fullName>
    </submittedName>
</protein>
<gene>
    <name evidence="1" type="ORF">I4F81_004321</name>
</gene>
<evidence type="ECO:0000313" key="1">
    <source>
        <dbReference type="EMBL" id="KAK1861741.1"/>
    </source>
</evidence>
<reference evidence="1" key="1">
    <citation type="submission" date="2019-11" db="EMBL/GenBank/DDBJ databases">
        <title>Nori genome reveals adaptations in red seaweeds to the harsh intertidal environment.</title>
        <authorList>
            <person name="Wang D."/>
            <person name="Mao Y."/>
        </authorList>
    </citation>
    <scope>NUCLEOTIDE SEQUENCE</scope>
    <source>
        <tissue evidence="1">Gametophyte</tissue>
    </source>
</reference>
<proteinExistence type="predicted"/>
<keyword evidence="2" id="KW-1185">Reference proteome</keyword>
<name>A0ACC3BW90_PYRYE</name>
<comment type="caution">
    <text evidence="1">The sequence shown here is derived from an EMBL/GenBank/DDBJ whole genome shotgun (WGS) entry which is preliminary data.</text>
</comment>
<dbReference type="Proteomes" id="UP000798662">
    <property type="component" value="Chromosome 1"/>
</dbReference>
<dbReference type="EMBL" id="CM020618">
    <property type="protein sequence ID" value="KAK1861741.1"/>
    <property type="molecule type" value="Genomic_DNA"/>
</dbReference>